<reference evidence="2 3" key="1">
    <citation type="journal article" date="2017" name="Genome Announc.">
        <title>Draft Genome Sequence of Romboutsia maritimum sp. nov. Strain CCRI-22766(T), Isolated from Coastal Estuarine Mud.</title>
        <authorList>
            <person name="Maheux A.F."/>
            <person name="Boudreau D.K."/>
            <person name="Berube E."/>
            <person name="Boissinot M."/>
            <person name="Raymond F."/>
            <person name="Brodeur S."/>
            <person name="Corbeil J."/>
            <person name="Brightwell G."/>
            <person name="Broda D."/>
            <person name="Omar R.F."/>
            <person name="Bergeron M.G."/>
        </authorList>
    </citation>
    <scope>NUCLEOTIDE SEQUENCE [LARGE SCALE GENOMIC DNA]</scope>
    <source>
        <strain evidence="2 3">CCRI-22766</strain>
    </source>
</reference>
<feature type="transmembrane region" description="Helical" evidence="1">
    <location>
        <begin position="35"/>
        <end position="57"/>
    </location>
</feature>
<evidence type="ECO:0000256" key="1">
    <source>
        <dbReference type="SAM" id="Phobius"/>
    </source>
</evidence>
<accession>A0A371IRT8</accession>
<sequence length="72" mass="8051">MYNDVKKANKYILVMTIIAGILAYLMKSFSINSVIYEVIEMIISMLFGAGIGIYVALSIGNKRTKRKITSNN</sequence>
<dbReference type="AlphaFoldDB" id="A0A371IRT8"/>
<dbReference type="EMBL" id="NOJZ02000017">
    <property type="protein sequence ID" value="RDY23185.1"/>
    <property type="molecule type" value="Genomic_DNA"/>
</dbReference>
<name>A0A371IRT8_9FIRM</name>
<gene>
    <name evidence="2" type="ORF">CHF27_009555</name>
</gene>
<evidence type="ECO:0000313" key="2">
    <source>
        <dbReference type="EMBL" id="RDY23185.1"/>
    </source>
</evidence>
<dbReference type="Proteomes" id="UP000243494">
    <property type="component" value="Unassembled WGS sequence"/>
</dbReference>
<dbReference type="RefSeq" id="WP_095404520.1">
    <property type="nucleotide sequence ID" value="NZ_NOJZ02000017.1"/>
</dbReference>
<keyword evidence="1" id="KW-1133">Transmembrane helix</keyword>
<keyword evidence="1" id="KW-0472">Membrane</keyword>
<proteinExistence type="predicted"/>
<feature type="transmembrane region" description="Helical" evidence="1">
    <location>
        <begin position="12"/>
        <end position="29"/>
    </location>
</feature>
<comment type="caution">
    <text evidence="2">The sequence shown here is derived from an EMBL/GenBank/DDBJ whole genome shotgun (WGS) entry which is preliminary data.</text>
</comment>
<keyword evidence="1" id="KW-0812">Transmembrane</keyword>
<organism evidence="2 3">
    <name type="scientific">Romboutsia maritimum</name>
    <dbReference type="NCBI Taxonomy" id="2020948"/>
    <lineage>
        <taxon>Bacteria</taxon>
        <taxon>Bacillati</taxon>
        <taxon>Bacillota</taxon>
        <taxon>Clostridia</taxon>
        <taxon>Peptostreptococcales</taxon>
        <taxon>Peptostreptococcaceae</taxon>
        <taxon>Romboutsia</taxon>
    </lineage>
</organism>
<evidence type="ECO:0000313" key="3">
    <source>
        <dbReference type="Proteomes" id="UP000243494"/>
    </source>
</evidence>
<keyword evidence="3" id="KW-1185">Reference proteome</keyword>
<protein>
    <submittedName>
        <fullName evidence="2">Uncharacterized protein</fullName>
    </submittedName>
</protein>